<reference evidence="1 2" key="1">
    <citation type="submission" date="2018-06" db="EMBL/GenBank/DDBJ databases">
        <title>Comparative genomics reveals the genomic features of Rhizophagus irregularis, R. cerebriforme, R. diaphanum and Gigaspora rosea, and their symbiotic lifestyle signature.</title>
        <authorList>
            <person name="Morin E."/>
            <person name="San Clemente H."/>
            <person name="Chen E.C.H."/>
            <person name="De La Providencia I."/>
            <person name="Hainaut M."/>
            <person name="Kuo A."/>
            <person name="Kohler A."/>
            <person name="Murat C."/>
            <person name="Tang N."/>
            <person name="Roy S."/>
            <person name="Loubradou J."/>
            <person name="Henrissat B."/>
            <person name="Grigoriev I.V."/>
            <person name="Corradi N."/>
            <person name="Roux C."/>
            <person name="Martin F.M."/>
        </authorList>
    </citation>
    <scope>NUCLEOTIDE SEQUENCE [LARGE SCALE GENOMIC DNA]</scope>
    <source>
        <strain evidence="1 2">DAOM 194757</strain>
    </source>
</reference>
<accession>A0A397VNB3</accession>
<proteinExistence type="predicted"/>
<dbReference type="AlphaFoldDB" id="A0A397VNB3"/>
<name>A0A397VNB3_9GLOM</name>
<gene>
    <name evidence="1" type="ORF">C2G38_2178739</name>
</gene>
<dbReference type="Proteomes" id="UP000266673">
    <property type="component" value="Unassembled WGS sequence"/>
</dbReference>
<protein>
    <submittedName>
        <fullName evidence="1">Uncharacterized protein</fullName>
    </submittedName>
</protein>
<organism evidence="1 2">
    <name type="scientific">Gigaspora rosea</name>
    <dbReference type="NCBI Taxonomy" id="44941"/>
    <lineage>
        <taxon>Eukaryota</taxon>
        <taxon>Fungi</taxon>
        <taxon>Fungi incertae sedis</taxon>
        <taxon>Mucoromycota</taxon>
        <taxon>Glomeromycotina</taxon>
        <taxon>Glomeromycetes</taxon>
        <taxon>Diversisporales</taxon>
        <taxon>Gigasporaceae</taxon>
        <taxon>Gigaspora</taxon>
    </lineage>
</organism>
<keyword evidence="2" id="KW-1185">Reference proteome</keyword>
<evidence type="ECO:0000313" key="1">
    <source>
        <dbReference type="EMBL" id="RIB20676.1"/>
    </source>
</evidence>
<dbReference type="OrthoDB" id="10522417at2759"/>
<comment type="caution">
    <text evidence="1">The sequence shown here is derived from an EMBL/GenBank/DDBJ whole genome shotgun (WGS) entry which is preliminary data.</text>
</comment>
<sequence>MNERKSRARLRPPNLRFSILVIEELVESWTVTFYFLLVKLISERISSIQYITAWKRVNGRIGDNTEEWPWDKSSLTLANTSGEICTIKGTVSFLKEVTLQNIKNKSQIIDETMRSSWKWMKSKGVQNAKRIYIGDYSAKPSHWAIGSNM</sequence>
<evidence type="ECO:0000313" key="2">
    <source>
        <dbReference type="Proteomes" id="UP000266673"/>
    </source>
</evidence>
<dbReference type="EMBL" id="QKWP01000405">
    <property type="protein sequence ID" value="RIB20676.1"/>
    <property type="molecule type" value="Genomic_DNA"/>
</dbReference>